<keyword evidence="5 8" id="KW-0408">Iron</keyword>
<dbReference type="InterPro" id="IPR001128">
    <property type="entry name" value="Cyt_P450"/>
</dbReference>
<dbReference type="FunFam" id="1.10.630.10:FF:000018">
    <property type="entry name" value="Cytochrome P450 monooxygenase"/>
    <property type="match status" value="1"/>
</dbReference>
<protein>
    <submittedName>
        <fullName evidence="9">Cytochrome P450</fullName>
    </submittedName>
</protein>
<dbReference type="EMBL" id="JABCRE010000003">
    <property type="protein sequence ID" value="NMW32510.1"/>
    <property type="molecule type" value="Genomic_DNA"/>
</dbReference>
<evidence type="ECO:0000256" key="6">
    <source>
        <dbReference type="ARBA" id="ARBA00023033"/>
    </source>
</evidence>
<dbReference type="PANTHER" id="PTHR46696:SF1">
    <property type="entry name" value="CYTOCHROME P450 YJIB-RELATED"/>
    <property type="match status" value="1"/>
</dbReference>
<dbReference type="InterPro" id="IPR036396">
    <property type="entry name" value="Cyt_P450_sf"/>
</dbReference>
<dbReference type="CDD" id="cd11033">
    <property type="entry name" value="CYP142-like"/>
    <property type="match status" value="1"/>
</dbReference>
<dbReference type="AlphaFoldDB" id="A0A848QP83"/>
<gene>
    <name evidence="9" type="ORF">HKD42_10595</name>
</gene>
<sequence>MATIAPEKADGQPEYPTSPTAYEVLLKHLEMHPEDTPTHTHPYDVSRSDIYAEDRWQPIFAEMRAKGPLHYVPESPYGAYWNVVSNKAIQHIEALPELFSSSWEHGGITILEREEEAGLELPMFIAMDRPKHTGQRRTVAPAFTPAEMKRMDDEIRRRTGELLDSLPEGEVFDWVDTVSIELTTGMLAILFGFPWEDRRLLTYWSDWAGDTEIATVKDLTQEREKVLHQMGAYFQKLWMERAQEEEPGPDLISMMIHSPAMNQMDPREFMGNLILLIVGGNDTTRNTMSGIIHAFDKFPDQRKLFEEQPDLIPNAVQECIRYQTPLAHMRRTASEDTELFGEQIKKGDKLVLWYLSANRDEALFDDAEKLDITRENARRHLAFGYGIHRCVGARLAELQLRILLEEMHKRRMRVHVAGDVERVKANFVHGFRKLEVEVTKF</sequence>
<name>A0A848QP83_9SPHN</name>
<evidence type="ECO:0000256" key="5">
    <source>
        <dbReference type="ARBA" id="ARBA00023004"/>
    </source>
</evidence>
<evidence type="ECO:0000256" key="2">
    <source>
        <dbReference type="ARBA" id="ARBA00022617"/>
    </source>
</evidence>
<evidence type="ECO:0000256" key="1">
    <source>
        <dbReference type="ARBA" id="ARBA00010617"/>
    </source>
</evidence>
<keyword evidence="3 8" id="KW-0479">Metal-binding</keyword>
<dbReference type="PRINTS" id="PR00359">
    <property type="entry name" value="BP450"/>
</dbReference>
<dbReference type="Gene3D" id="1.10.630.10">
    <property type="entry name" value="Cytochrome P450"/>
    <property type="match status" value="1"/>
</dbReference>
<keyword evidence="6 8" id="KW-0503">Monooxygenase</keyword>
<evidence type="ECO:0000256" key="8">
    <source>
        <dbReference type="RuleBase" id="RU000461"/>
    </source>
</evidence>
<evidence type="ECO:0000313" key="10">
    <source>
        <dbReference type="Proteomes" id="UP000561181"/>
    </source>
</evidence>
<dbReference type="GO" id="GO:0020037">
    <property type="term" value="F:heme binding"/>
    <property type="evidence" value="ECO:0007669"/>
    <property type="project" value="InterPro"/>
</dbReference>
<comment type="caution">
    <text evidence="9">The sequence shown here is derived from an EMBL/GenBank/DDBJ whole genome shotgun (WGS) entry which is preliminary data.</text>
</comment>
<comment type="function">
    <text evidence="7">Cytochromes P450 are a group of heme-thiolate monooxygenases. They oxidize a variety of structurally unrelated compounds, including steroids, fatty acids, and xenobiotics.</text>
</comment>
<dbReference type="GO" id="GO:0016705">
    <property type="term" value="F:oxidoreductase activity, acting on paired donors, with incorporation or reduction of molecular oxygen"/>
    <property type="evidence" value="ECO:0007669"/>
    <property type="project" value="InterPro"/>
</dbReference>
<dbReference type="Proteomes" id="UP000561181">
    <property type="component" value="Unassembled WGS sequence"/>
</dbReference>
<dbReference type="GO" id="GO:0004497">
    <property type="term" value="F:monooxygenase activity"/>
    <property type="evidence" value="ECO:0007669"/>
    <property type="project" value="UniProtKB-KW"/>
</dbReference>
<dbReference type="PANTHER" id="PTHR46696">
    <property type="entry name" value="P450, PUTATIVE (EUROFUNG)-RELATED"/>
    <property type="match status" value="1"/>
</dbReference>
<evidence type="ECO:0000256" key="4">
    <source>
        <dbReference type="ARBA" id="ARBA00023002"/>
    </source>
</evidence>
<organism evidence="9 10">
    <name type="scientific">Pontixanthobacter rizhaonensis</name>
    <dbReference type="NCBI Taxonomy" id="2730337"/>
    <lineage>
        <taxon>Bacteria</taxon>
        <taxon>Pseudomonadati</taxon>
        <taxon>Pseudomonadota</taxon>
        <taxon>Alphaproteobacteria</taxon>
        <taxon>Sphingomonadales</taxon>
        <taxon>Erythrobacteraceae</taxon>
        <taxon>Pontixanthobacter</taxon>
    </lineage>
</organism>
<dbReference type="Pfam" id="PF00067">
    <property type="entry name" value="p450"/>
    <property type="match status" value="1"/>
</dbReference>
<comment type="similarity">
    <text evidence="1 8">Belongs to the cytochrome P450 family.</text>
</comment>
<accession>A0A848QP83</accession>
<evidence type="ECO:0000256" key="3">
    <source>
        <dbReference type="ARBA" id="ARBA00022723"/>
    </source>
</evidence>
<proteinExistence type="inferred from homology"/>
<dbReference type="PROSITE" id="PS00086">
    <property type="entry name" value="CYTOCHROME_P450"/>
    <property type="match status" value="1"/>
</dbReference>
<dbReference type="RefSeq" id="WP_170013163.1">
    <property type="nucleotide sequence ID" value="NZ_JABCRE010000003.1"/>
</dbReference>
<evidence type="ECO:0000256" key="7">
    <source>
        <dbReference type="ARBA" id="ARBA00043906"/>
    </source>
</evidence>
<keyword evidence="10" id="KW-1185">Reference proteome</keyword>
<dbReference type="InterPro" id="IPR002397">
    <property type="entry name" value="Cyt_P450_B"/>
</dbReference>
<dbReference type="InterPro" id="IPR017972">
    <property type="entry name" value="Cyt_P450_CS"/>
</dbReference>
<dbReference type="GO" id="GO:0005506">
    <property type="term" value="F:iron ion binding"/>
    <property type="evidence" value="ECO:0007669"/>
    <property type="project" value="InterPro"/>
</dbReference>
<keyword evidence="4 8" id="KW-0560">Oxidoreductase</keyword>
<reference evidence="9 10" key="1">
    <citation type="submission" date="2020-04" db="EMBL/GenBank/DDBJ databases">
        <authorList>
            <person name="Liu A."/>
        </authorList>
    </citation>
    <scope>NUCLEOTIDE SEQUENCE [LARGE SCALE GENOMIC DNA]</scope>
    <source>
        <strain evidence="9 10">RZ02</strain>
    </source>
</reference>
<dbReference type="SUPFAM" id="SSF48264">
    <property type="entry name" value="Cytochrome P450"/>
    <property type="match status" value="1"/>
</dbReference>
<evidence type="ECO:0000313" key="9">
    <source>
        <dbReference type="EMBL" id="NMW32510.1"/>
    </source>
</evidence>
<keyword evidence="2 8" id="KW-0349">Heme</keyword>